<dbReference type="Pfam" id="PF13923">
    <property type="entry name" value="zf-C3HC4_2"/>
    <property type="match status" value="1"/>
</dbReference>
<evidence type="ECO:0000256" key="5">
    <source>
        <dbReference type="SAM" id="MobiDB-lite"/>
    </source>
</evidence>
<dbReference type="Gene3D" id="3.30.40.10">
    <property type="entry name" value="Zinc/RING finger domain, C3HC4 (zinc finger)"/>
    <property type="match status" value="1"/>
</dbReference>
<dbReference type="SUPFAM" id="SSF57850">
    <property type="entry name" value="RING/U-box"/>
    <property type="match status" value="1"/>
</dbReference>
<feature type="compositionally biased region" description="Polar residues" evidence="5">
    <location>
        <begin position="202"/>
        <end position="226"/>
    </location>
</feature>
<dbReference type="GO" id="GO:0008270">
    <property type="term" value="F:zinc ion binding"/>
    <property type="evidence" value="ECO:0007669"/>
    <property type="project" value="UniProtKB-KW"/>
</dbReference>
<dbReference type="Proteomes" id="UP000591131">
    <property type="component" value="Unassembled WGS sequence"/>
</dbReference>
<dbReference type="AlphaFoldDB" id="A0A7J6LUI0"/>
<protein>
    <recommendedName>
        <fullName evidence="6">RING-type domain-containing protein</fullName>
    </recommendedName>
</protein>
<reference evidence="7 8" key="1">
    <citation type="submission" date="2020-04" db="EMBL/GenBank/DDBJ databases">
        <title>Perkinsus chesapeaki whole genome sequence.</title>
        <authorList>
            <person name="Bogema D.R."/>
        </authorList>
    </citation>
    <scope>NUCLEOTIDE SEQUENCE [LARGE SCALE GENOMIC DNA]</scope>
    <source>
        <strain evidence="7">ATCC PRA-425</strain>
    </source>
</reference>
<feature type="compositionally biased region" description="Polar residues" evidence="5">
    <location>
        <begin position="233"/>
        <end position="247"/>
    </location>
</feature>
<dbReference type="PROSITE" id="PS50089">
    <property type="entry name" value="ZF_RING_2"/>
    <property type="match status" value="1"/>
</dbReference>
<feature type="region of interest" description="Disordered" evidence="5">
    <location>
        <begin position="292"/>
        <end position="321"/>
    </location>
</feature>
<dbReference type="InterPro" id="IPR013083">
    <property type="entry name" value="Znf_RING/FYVE/PHD"/>
</dbReference>
<keyword evidence="1" id="KW-0479">Metal-binding</keyword>
<dbReference type="GO" id="GO:0006511">
    <property type="term" value="P:ubiquitin-dependent protein catabolic process"/>
    <property type="evidence" value="ECO:0007669"/>
    <property type="project" value="TreeGrafter"/>
</dbReference>
<feature type="compositionally biased region" description="Acidic residues" evidence="5">
    <location>
        <begin position="292"/>
        <end position="301"/>
    </location>
</feature>
<feature type="domain" description="RING-type" evidence="6">
    <location>
        <begin position="329"/>
        <end position="368"/>
    </location>
</feature>
<sequence length="426" mass="46234">MFAAALPGEGLVARRPQIPLANPHPSSSATAGSDAAHPHKKENGKRKLIWLKSTKPDLIPSIPMTGLTKVMVSKNPPWNRKILCINLPIDLLVNFVIQKVPGNDEDEEGKKVDYESWAIRSETAKCSDFPSLVFADGRTITLGRSHTTWLEPNATIFFRGLHGAAEYADCGFRFVFEDAPTTRSEGCRILHTDQAHPDASVPSGSSNPTAGLTATGPSAAPSSTITAVPANSPGGSEPSTAPPSRSTGLGGATAPAGVDPEWLQAIMAAFENGEVEAKRRRLLAKGDVVDLVDLDDDDDDSPPAAKHQSFEGVDDEDDDEETTYEDLQCAICQLYMYNPISLWDCLHPYCSSCMSRWLKNHADCPQCRAPVISVRPNLSLDPRSEEEKKDADAADTLKTHRICVVTISIEFVANERRPCRPLVPEK</sequence>
<name>A0A7J6LUI0_PERCH</name>
<keyword evidence="8" id="KW-1185">Reference proteome</keyword>
<proteinExistence type="predicted"/>
<dbReference type="GO" id="GO:0005634">
    <property type="term" value="C:nucleus"/>
    <property type="evidence" value="ECO:0007669"/>
    <property type="project" value="TreeGrafter"/>
</dbReference>
<dbReference type="EMBL" id="JAAPAO010000332">
    <property type="protein sequence ID" value="KAF4662917.1"/>
    <property type="molecule type" value="Genomic_DNA"/>
</dbReference>
<feature type="compositionally biased region" description="Acidic residues" evidence="5">
    <location>
        <begin position="312"/>
        <end position="321"/>
    </location>
</feature>
<evidence type="ECO:0000313" key="8">
    <source>
        <dbReference type="Proteomes" id="UP000591131"/>
    </source>
</evidence>
<evidence type="ECO:0000256" key="1">
    <source>
        <dbReference type="ARBA" id="ARBA00022723"/>
    </source>
</evidence>
<dbReference type="InterPro" id="IPR052256">
    <property type="entry name" value="E3_ubiquitin-ligase_CHFR"/>
</dbReference>
<keyword evidence="3" id="KW-0862">Zinc</keyword>
<organism evidence="7 8">
    <name type="scientific">Perkinsus chesapeaki</name>
    <name type="common">Clam parasite</name>
    <name type="synonym">Perkinsus andrewsi</name>
    <dbReference type="NCBI Taxonomy" id="330153"/>
    <lineage>
        <taxon>Eukaryota</taxon>
        <taxon>Sar</taxon>
        <taxon>Alveolata</taxon>
        <taxon>Perkinsozoa</taxon>
        <taxon>Perkinsea</taxon>
        <taxon>Perkinsida</taxon>
        <taxon>Perkinsidae</taxon>
        <taxon>Perkinsus</taxon>
    </lineage>
</organism>
<dbReference type="InterPro" id="IPR017907">
    <property type="entry name" value="Znf_RING_CS"/>
</dbReference>
<comment type="caution">
    <text evidence="7">The sequence shown here is derived from an EMBL/GenBank/DDBJ whole genome shotgun (WGS) entry which is preliminary data.</text>
</comment>
<dbReference type="GO" id="GO:0004842">
    <property type="term" value="F:ubiquitin-protein transferase activity"/>
    <property type="evidence" value="ECO:0007669"/>
    <property type="project" value="TreeGrafter"/>
</dbReference>
<evidence type="ECO:0000256" key="3">
    <source>
        <dbReference type="ARBA" id="ARBA00022833"/>
    </source>
</evidence>
<dbReference type="PANTHER" id="PTHR16079:SF4">
    <property type="entry name" value="E3 UBIQUITIN-PROTEIN LIGASE CHFR"/>
    <property type="match status" value="1"/>
</dbReference>
<evidence type="ECO:0000313" key="7">
    <source>
        <dbReference type="EMBL" id="KAF4662917.1"/>
    </source>
</evidence>
<dbReference type="InterPro" id="IPR001841">
    <property type="entry name" value="Znf_RING"/>
</dbReference>
<keyword evidence="2 4" id="KW-0863">Zinc-finger</keyword>
<evidence type="ECO:0000256" key="2">
    <source>
        <dbReference type="ARBA" id="ARBA00022771"/>
    </source>
</evidence>
<evidence type="ECO:0000259" key="6">
    <source>
        <dbReference type="PROSITE" id="PS50089"/>
    </source>
</evidence>
<feature type="region of interest" description="Disordered" evidence="5">
    <location>
        <begin position="17"/>
        <end position="47"/>
    </location>
</feature>
<accession>A0A7J6LUI0</accession>
<feature type="compositionally biased region" description="Basic residues" evidence="5">
    <location>
        <begin position="38"/>
        <end position="47"/>
    </location>
</feature>
<gene>
    <name evidence="7" type="ORF">FOL47_006006</name>
</gene>
<dbReference type="PANTHER" id="PTHR16079">
    <property type="entry name" value="UBIQUITIN LIGASE PROTEIN CHFR"/>
    <property type="match status" value="1"/>
</dbReference>
<dbReference type="GO" id="GO:0016567">
    <property type="term" value="P:protein ubiquitination"/>
    <property type="evidence" value="ECO:0007669"/>
    <property type="project" value="TreeGrafter"/>
</dbReference>
<dbReference type="OrthoDB" id="1305878at2759"/>
<evidence type="ECO:0000256" key="4">
    <source>
        <dbReference type="PROSITE-ProRule" id="PRU00175"/>
    </source>
</evidence>
<feature type="region of interest" description="Disordered" evidence="5">
    <location>
        <begin position="195"/>
        <end position="256"/>
    </location>
</feature>
<dbReference type="PROSITE" id="PS00518">
    <property type="entry name" value="ZF_RING_1"/>
    <property type="match status" value="1"/>
</dbReference>